<gene>
    <name evidence="1" type="ORF">Poly24_31410</name>
</gene>
<dbReference type="EMBL" id="CP036348">
    <property type="protein sequence ID" value="QDV69425.1"/>
    <property type="molecule type" value="Genomic_DNA"/>
</dbReference>
<dbReference type="OrthoDB" id="2678579at2"/>
<dbReference type="Proteomes" id="UP000315082">
    <property type="component" value="Chromosome"/>
</dbReference>
<accession>A0A518JV55</accession>
<keyword evidence="2" id="KW-1185">Reference proteome</keyword>
<dbReference type="Pfam" id="PF18742">
    <property type="entry name" value="DpnII-MboI"/>
    <property type="match status" value="1"/>
</dbReference>
<organism evidence="1 2">
    <name type="scientific">Rosistilla carotiformis</name>
    <dbReference type="NCBI Taxonomy" id="2528017"/>
    <lineage>
        <taxon>Bacteria</taxon>
        <taxon>Pseudomonadati</taxon>
        <taxon>Planctomycetota</taxon>
        <taxon>Planctomycetia</taxon>
        <taxon>Pirellulales</taxon>
        <taxon>Pirellulaceae</taxon>
        <taxon>Rosistilla</taxon>
    </lineage>
</organism>
<protein>
    <submittedName>
        <fullName evidence="1">Uncharacterized protein</fullName>
    </submittedName>
</protein>
<sequence length="193" mass="21862">MTNRPIESLTRLAIGNADAQRKINLVCGASVAPLTNVRKARHIQDVFDLLDEFPDCAGYSNNRRGRIVLPLDSEDGVQDMLYFMLKPAIPDLVPETPVSGPTRQYTIQDFRSPLLRIVIEAKRTRNKTHGKQIKAELNDDIGDYKNDPYCDDLIFFIYDPETFIESVTGLKNAVEGDHAHNGRKLRVHCIVQR</sequence>
<reference evidence="1 2" key="1">
    <citation type="submission" date="2019-02" db="EMBL/GenBank/DDBJ databases">
        <title>Deep-cultivation of Planctomycetes and their phenomic and genomic characterization uncovers novel biology.</title>
        <authorList>
            <person name="Wiegand S."/>
            <person name="Jogler M."/>
            <person name="Boedeker C."/>
            <person name="Pinto D."/>
            <person name="Vollmers J."/>
            <person name="Rivas-Marin E."/>
            <person name="Kohn T."/>
            <person name="Peeters S.H."/>
            <person name="Heuer A."/>
            <person name="Rast P."/>
            <person name="Oberbeckmann S."/>
            <person name="Bunk B."/>
            <person name="Jeske O."/>
            <person name="Meyerdierks A."/>
            <person name="Storesund J.E."/>
            <person name="Kallscheuer N."/>
            <person name="Luecker S."/>
            <person name="Lage O.M."/>
            <person name="Pohl T."/>
            <person name="Merkel B.J."/>
            <person name="Hornburger P."/>
            <person name="Mueller R.-W."/>
            <person name="Bruemmer F."/>
            <person name="Labrenz M."/>
            <person name="Spormann A.M."/>
            <person name="Op den Camp H."/>
            <person name="Overmann J."/>
            <person name="Amann R."/>
            <person name="Jetten M.S.M."/>
            <person name="Mascher T."/>
            <person name="Medema M.H."/>
            <person name="Devos D.P."/>
            <person name="Kaster A.-K."/>
            <person name="Ovreas L."/>
            <person name="Rohde M."/>
            <person name="Galperin M.Y."/>
            <person name="Jogler C."/>
        </authorList>
    </citation>
    <scope>NUCLEOTIDE SEQUENCE [LARGE SCALE GENOMIC DNA]</scope>
    <source>
        <strain evidence="1 2">Poly24</strain>
    </source>
</reference>
<dbReference type="KEGG" id="rcf:Poly24_31410"/>
<evidence type="ECO:0000313" key="2">
    <source>
        <dbReference type="Proteomes" id="UP000315082"/>
    </source>
</evidence>
<evidence type="ECO:0000313" key="1">
    <source>
        <dbReference type="EMBL" id="QDV69425.1"/>
    </source>
</evidence>
<name>A0A518JV55_9BACT</name>
<dbReference type="RefSeq" id="WP_145096896.1">
    <property type="nucleotide sequence ID" value="NZ_CP036348.1"/>
</dbReference>
<dbReference type="AlphaFoldDB" id="A0A518JV55"/>
<proteinExistence type="predicted"/>